<feature type="compositionally biased region" description="Low complexity" evidence="1">
    <location>
        <begin position="26"/>
        <end position="54"/>
    </location>
</feature>
<keyword evidence="2" id="KW-0812">Transmembrane</keyword>
<dbReference type="Pfam" id="PF13360">
    <property type="entry name" value="PQQ_2"/>
    <property type="match status" value="1"/>
</dbReference>
<feature type="compositionally biased region" description="Gly residues" evidence="1">
    <location>
        <begin position="113"/>
        <end position="132"/>
    </location>
</feature>
<sequence>MPPAGPPQQPGYGYPQQPQQFPPAAPYGYPGQQPNPYAQPQNPYSQPPGYGYPQPGMPTHPQPHTVAGGAGGSNGSRTAVVVASVVVVIALVVSGVWLYTSRDGGGKDETATSGGGTGGGTGGQGGGPGGGADTPDGTEKVPSDPNSDLLFKIPSPDVPNGTSVVVSGSWLTGKAYVKSGVSEIVGYDPGKGTRLWTLKLPGPVCQASKQVTADGVTAVAFQPAKPTKERPSSGCSQLAAIDLGTGKKLWTKSAKTGGRALNFDNVTVSGGTVAAGGISGGTAFDIKTGKQLWAPKSGGGCYDLGYAGGPRLVAVRKCGSYDQPQLGIQTIDPKSGKVISEYKMAEGVDYASVISTEPLVVAAEVGESDAIGISDAFSIDNRTGKLRIRVSLPADKFAARCAGVTTIEACTGVVVGNDRLYVATKEHAGTSDYGQTNEIVAFDLSTGKQTGQRADAGERYTITPLRMDGGNVIAYKRPPYDKGGQIVSIDGGTFKETKLLENPAARSVRDVETRMSPEYSELLYAQGRLYMSARFASELSSSGERRTHVVAFGAGG</sequence>
<keyword evidence="2" id="KW-1133">Transmembrane helix</keyword>
<feature type="region of interest" description="Disordered" evidence="1">
    <location>
        <begin position="100"/>
        <end position="155"/>
    </location>
</feature>
<dbReference type="InterPro" id="IPR002372">
    <property type="entry name" value="PQQ_rpt_dom"/>
</dbReference>
<dbReference type="SUPFAM" id="SSF81995">
    <property type="entry name" value="beta-sandwich domain of Sec23/24"/>
    <property type="match status" value="1"/>
</dbReference>
<evidence type="ECO:0000259" key="3">
    <source>
        <dbReference type="Pfam" id="PF13360"/>
    </source>
</evidence>
<proteinExistence type="predicted"/>
<comment type="caution">
    <text evidence="4">The sequence shown here is derived from an EMBL/GenBank/DDBJ whole genome shotgun (WGS) entry which is preliminary data.</text>
</comment>
<feature type="transmembrane region" description="Helical" evidence="2">
    <location>
        <begin position="79"/>
        <end position="99"/>
    </location>
</feature>
<dbReference type="InterPro" id="IPR015943">
    <property type="entry name" value="WD40/YVTN_repeat-like_dom_sf"/>
</dbReference>
<protein>
    <submittedName>
        <fullName evidence="4">Secreted protein</fullName>
    </submittedName>
</protein>
<keyword evidence="2" id="KW-0472">Membrane</keyword>
<dbReference type="Gene3D" id="2.130.10.10">
    <property type="entry name" value="YVTN repeat-like/Quinoprotein amine dehydrogenase"/>
    <property type="match status" value="1"/>
</dbReference>
<organism evidence="4 5">
    <name type="scientific">Streptomyces zinciresistens K42</name>
    <dbReference type="NCBI Taxonomy" id="700597"/>
    <lineage>
        <taxon>Bacteria</taxon>
        <taxon>Bacillati</taxon>
        <taxon>Actinomycetota</taxon>
        <taxon>Actinomycetes</taxon>
        <taxon>Kitasatosporales</taxon>
        <taxon>Streptomycetaceae</taxon>
        <taxon>Streptomyces</taxon>
    </lineage>
</organism>
<evidence type="ECO:0000256" key="1">
    <source>
        <dbReference type="SAM" id="MobiDB-lite"/>
    </source>
</evidence>
<dbReference type="EMBL" id="AGBF01000067">
    <property type="protein sequence ID" value="EGX58082.1"/>
    <property type="molecule type" value="Genomic_DNA"/>
</dbReference>
<dbReference type="Proteomes" id="UP000004217">
    <property type="component" value="Unassembled WGS sequence"/>
</dbReference>
<evidence type="ECO:0000313" key="4">
    <source>
        <dbReference type="EMBL" id="EGX58082.1"/>
    </source>
</evidence>
<dbReference type="SUPFAM" id="SSF50998">
    <property type="entry name" value="Quinoprotein alcohol dehydrogenase-like"/>
    <property type="match status" value="1"/>
</dbReference>
<feature type="compositionally biased region" description="Low complexity" evidence="1">
    <location>
        <begin position="10"/>
        <end position="19"/>
    </location>
</feature>
<dbReference type="PATRIC" id="fig|700597.3.peg.3816"/>
<reference evidence="4 5" key="1">
    <citation type="submission" date="2011-08" db="EMBL/GenBank/DDBJ databases">
        <authorList>
            <person name="Lin Y."/>
            <person name="Hao X."/>
            <person name="Johnstone L."/>
            <person name="Miller S.J."/>
            <person name="Wei G."/>
            <person name="Rensing C."/>
        </authorList>
    </citation>
    <scope>NUCLEOTIDE SEQUENCE [LARGE SCALE GENOMIC DNA]</scope>
    <source>
        <strain evidence="4 5">K42</strain>
    </source>
</reference>
<evidence type="ECO:0000256" key="2">
    <source>
        <dbReference type="SAM" id="Phobius"/>
    </source>
</evidence>
<keyword evidence="5" id="KW-1185">Reference proteome</keyword>
<evidence type="ECO:0000313" key="5">
    <source>
        <dbReference type="Proteomes" id="UP000004217"/>
    </source>
</evidence>
<accession>G2GEG1</accession>
<feature type="region of interest" description="Disordered" evidence="1">
    <location>
        <begin position="1"/>
        <end position="73"/>
    </location>
</feature>
<gene>
    <name evidence="4" type="ORF">SZN_19470</name>
</gene>
<dbReference type="AlphaFoldDB" id="G2GEG1"/>
<name>G2GEG1_9ACTN</name>
<feature type="domain" description="Pyrrolo-quinoline quinone repeat" evidence="3">
    <location>
        <begin position="183"/>
        <end position="346"/>
    </location>
</feature>
<dbReference type="InterPro" id="IPR011047">
    <property type="entry name" value="Quinoprotein_ADH-like_sf"/>
</dbReference>